<feature type="non-terminal residue" evidence="1">
    <location>
        <position position="121"/>
    </location>
</feature>
<protein>
    <submittedName>
        <fullName evidence="1">Uncharacterized protein</fullName>
    </submittedName>
</protein>
<keyword evidence="2" id="KW-1185">Reference proteome</keyword>
<evidence type="ECO:0000313" key="2">
    <source>
        <dbReference type="Proteomes" id="UP000886653"/>
    </source>
</evidence>
<dbReference type="Proteomes" id="UP000886653">
    <property type="component" value="Unassembled WGS sequence"/>
</dbReference>
<accession>A0A9P6NFE3</accession>
<name>A0A9P6NFE3_9BASI</name>
<gene>
    <name evidence="1" type="ORF">CROQUDRAFT_18893</name>
</gene>
<dbReference type="EMBL" id="MU167269">
    <property type="protein sequence ID" value="KAG0145860.1"/>
    <property type="molecule type" value="Genomic_DNA"/>
</dbReference>
<proteinExistence type="predicted"/>
<sequence length="121" mass="13767">YPVIFNYVPADLKVESPEFIKDISDQNNIPIEEIHSVCWLIDSSTTKKKHGSIVINMLLKELAKLMEKGGVYVDCNRLKGKKYTQAPTMCIQCLNIGHIQTYFNEPFICASCGRNHNTQEC</sequence>
<organism evidence="1 2">
    <name type="scientific">Cronartium quercuum f. sp. fusiforme G11</name>
    <dbReference type="NCBI Taxonomy" id="708437"/>
    <lineage>
        <taxon>Eukaryota</taxon>
        <taxon>Fungi</taxon>
        <taxon>Dikarya</taxon>
        <taxon>Basidiomycota</taxon>
        <taxon>Pucciniomycotina</taxon>
        <taxon>Pucciniomycetes</taxon>
        <taxon>Pucciniales</taxon>
        <taxon>Coleosporiaceae</taxon>
        <taxon>Cronartium</taxon>
    </lineage>
</organism>
<feature type="non-terminal residue" evidence="1">
    <location>
        <position position="1"/>
    </location>
</feature>
<comment type="caution">
    <text evidence="1">The sequence shown here is derived from an EMBL/GenBank/DDBJ whole genome shotgun (WGS) entry which is preliminary data.</text>
</comment>
<reference evidence="1" key="1">
    <citation type="submission" date="2013-11" db="EMBL/GenBank/DDBJ databases">
        <title>Genome sequence of the fusiform rust pathogen reveals effectors for host alternation and coevolution with pine.</title>
        <authorList>
            <consortium name="DOE Joint Genome Institute"/>
            <person name="Smith K."/>
            <person name="Pendleton A."/>
            <person name="Kubisiak T."/>
            <person name="Anderson C."/>
            <person name="Salamov A."/>
            <person name="Aerts A."/>
            <person name="Riley R."/>
            <person name="Clum A."/>
            <person name="Lindquist E."/>
            <person name="Ence D."/>
            <person name="Campbell M."/>
            <person name="Kronenberg Z."/>
            <person name="Feau N."/>
            <person name="Dhillon B."/>
            <person name="Hamelin R."/>
            <person name="Burleigh J."/>
            <person name="Smith J."/>
            <person name="Yandell M."/>
            <person name="Nelson C."/>
            <person name="Grigoriev I."/>
            <person name="Davis J."/>
        </authorList>
    </citation>
    <scope>NUCLEOTIDE SEQUENCE</scope>
    <source>
        <strain evidence="1">G11</strain>
    </source>
</reference>
<dbReference type="AlphaFoldDB" id="A0A9P6NFE3"/>
<evidence type="ECO:0000313" key="1">
    <source>
        <dbReference type="EMBL" id="KAG0145860.1"/>
    </source>
</evidence>